<feature type="repeat" description="TPR" evidence="1">
    <location>
        <begin position="187"/>
        <end position="220"/>
    </location>
</feature>
<dbReference type="InterPro" id="IPR019734">
    <property type="entry name" value="TPR_rpt"/>
</dbReference>
<dbReference type="SMART" id="SM00028">
    <property type="entry name" value="TPR"/>
    <property type="match status" value="2"/>
</dbReference>
<dbReference type="InterPro" id="IPR011990">
    <property type="entry name" value="TPR-like_helical_dom_sf"/>
</dbReference>
<comment type="caution">
    <text evidence="3">The sequence shown here is derived from an EMBL/GenBank/DDBJ whole genome shotgun (WGS) entry which is preliminary data.</text>
</comment>
<organism evidence="3 4">
    <name type="scientific">Candidatus Doudnabacteria bacterium RIFCSPHIGHO2_01_52_17</name>
    <dbReference type="NCBI Taxonomy" id="1817820"/>
    <lineage>
        <taxon>Bacteria</taxon>
        <taxon>Candidatus Doudnaibacteriota</taxon>
    </lineage>
</organism>
<keyword evidence="2" id="KW-0472">Membrane</keyword>
<keyword evidence="2" id="KW-0812">Transmembrane</keyword>
<sequence length="235" mass="26954">MSKLYKILIVILLVAVAGVFLYYQFRAPEAPDQNLEEMKTSIVAPPVVSATNLSEQDKQKYLDRFEEQKKIAFDSNFDNLQNINELGMLKKVLGDLDGARVAWEYAGIIRPGNSLTFANLAAMYHYDLRQLDRAEENYLITIQNDPDDISTIRNFFELYVYDFKDGARAEGLIMDAIAKNQESPILPDLYTLLGSFYLDTGRINLAIEYYQKHLDLNPDNEAVKKEIERLRALPQ</sequence>
<feature type="transmembrane region" description="Helical" evidence="2">
    <location>
        <begin position="7"/>
        <end position="25"/>
    </location>
</feature>
<proteinExistence type="predicted"/>
<dbReference type="PROSITE" id="PS50005">
    <property type="entry name" value="TPR"/>
    <property type="match status" value="1"/>
</dbReference>
<keyword evidence="1" id="KW-0802">TPR repeat</keyword>
<evidence type="ECO:0000313" key="3">
    <source>
        <dbReference type="EMBL" id="OGE76124.1"/>
    </source>
</evidence>
<reference evidence="3 4" key="1">
    <citation type="journal article" date="2016" name="Nat. Commun.">
        <title>Thousands of microbial genomes shed light on interconnected biogeochemical processes in an aquifer system.</title>
        <authorList>
            <person name="Anantharaman K."/>
            <person name="Brown C.T."/>
            <person name="Hug L.A."/>
            <person name="Sharon I."/>
            <person name="Castelle C.J."/>
            <person name="Probst A.J."/>
            <person name="Thomas B.C."/>
            <person name="Singh A."/>
            <person name="Wilkins M.J."/>
            <person name="Karaoz U."/>
            <person name="Brodie E.L."/>
            <person name="Williams K.H."/>
            <person name="Hubbard S.S."/>
            <person name="Banfield J.F."/>
        </authorList>
    </citation>
    <scope>NUCLEOTIDE SEQUENCE [LARGE SCALE GENOMIC DNA]</scope>
</reference>
<dbReference type="PROSITE" id="PS50293">
    <property type="entry name" value="TPR_REGION"/>
    <property type="match status" value="1"/>
</dbReference>
<dbReference type="Pfam" id="PF00515">
    <property type="entry name" value="TPR_1"/>
    <property type="match status" value="1"/>
</dbReference>
<protein>
    <submittedName>
        <fullName evidence="3">Uncharacterized protein</fullName>
    </submittedName>
</protein>
<dbReference type="SUPFAM" id="SSF48452">
    <property type="entry name" value="TPR-like"/>
    <property type="match status" value="1"/>
</dbReference>
<dbReference type="Proteomes" id="UP000176547">
    <property type="component" value="Unassembled WGS sequence"/>
</dbReference>
<dbReference type="EMBL" id="MFEG01000016">
    <property type="protein sequence ID" value="OGE76124.1"/>
    <property type="molecule type" value="Genomic_DNA"/>
</dbReference>
<dbReference type="AlphaFoldDB" id="A0A1F5NEY4"/>
<keyword evidence="2" id="KW-1133">Transmembrane helix</keyword>
<gene>
    <name evidence="3" type="ORF">A3K06_00930</name>
</gene>
<evidence type="ECO:0000256" key="2">
    <source>
        <dbReference type="SAM" id="Phobius"/>
    </source>
</evidence>
<evidence type="ECO:0000256" key="1">
    <source>
        <dbReference type="PROSITE-ProRule" id="PRU00339"/>
    </source>
</evidence>
<evidence type="ECO:0000313" key="4">
    <source>
        <dbReference type="Proteomes" id="UP000176547"/>
    </source>
</evidence>
<name>A0A1F5NEY4_9BACT</name>
<accession>A0A1F5NEY4</accession>
<dbReference type="Gene3D" id="1.25.40.10">
    <property type="entry name" value="Tetratricopeptide repeat domain"/>
    <property type="match status" value="1"/>
</dbReference>